<dbReference type="SMART" id="SM00826">
    <property type="entry name" value="PKS_DH"/>
    <property type="match status" value="1"/>
</dbReference>
<dbReference type="Pfam" id="PF08240">
    <property type="entry name" value="ADH_N"/>
    <property type="match status" value="1"/>
</dbReference>
<sequence length="2111" mass="225388">MSEANAAEARKALLRQALSKIDELQTKLTQAEQFRDAPIAVVGIGCRFPGANEPERYWRNLAEGLDLVTEVPPDRWDNEQWFDPDPDAPGKTYSRHGGFLGKVDGFDAAFFGIAPRDAVHMDPQHRLLLECAWEALERAGLPADRLSGTKTGVFVGISSSDYGMLIHEREPMESLDAYFLTGLAPNFAAGRTSYVLGLQGPAMAVDTACSSSLVAVHLACQSLRAGGSDLALAAGTNLMLMPLSHIVMSKVRVLSGTGRCRTFDTAADGLVRGEAVAVVVLKRLSDALAAGDNVLAVIRGTAVNQDGPSSGLTVPNKHAQERVIRDALENAKVQPHEVSYVEAHGTGTPLGDPIELRALSAVYGKDRPADSPLYVGSVKTNIGHTEPSAGIAGLIKVILSLQNRTLPPHLHLHQRTPQVDWSGLGIDVPTRLTPWSRPKLIAGVSAFGASGTNAHIVVEEAPPVEHGSPKPVRPELLVLSARGEPALRALATEYISHLQGGKAASMAELAAAASVRRMHHEHRLAVVGETHEELVAALEPLSRGAPHPFGASGQSDKETRRKVVFVFPGQGSQWAAMGRDLLEQEPVFLRAVERCAEAFAPHVDWSLLDELRSEQPSERMDVIQPALFAMEVGLAALWRSWGLEPDAVIGHSMGEVAAAHVAGALSLEDAARVICRRSKLLREVSGQGAMAVVELGMKEAQERLRGLEDRLAVAVSNGPRSTVLSGNADALETLLGQLEREGIFCRRVKVTVASHSPQMDPLRGPLLAALAELKPRQGAVPLYSTVTGEVSPGTSLDPAYWVNNLREPVRFWHTIEKLMADGHTLFVEISPHPILLPAIEQIFAERATAAYAFGSLRREQPARRTLLKSLGDLYVRGAPIDWTKLYPNARVVPLPTYPFQRERYWVDPPAADARRARGASMGGALLGERFESAGDSRLHSWRRWLSLGDAGFLAEHLVQGLPMVPATIYPLLVLEAARRALGPGQYAVEELLFGGPLALEAAPQGERELQISLVEEGAGRTSFRAASRREGEPWAVHVSGRIGSGANMGEVFGQEALEAVRARCSMPAPADGFYGELEQRGIANGPRLRSIQEIWLGQGEALTRLSVPAGSARASEGLPLHPVLLDGAFQSIGAALATLENEEPGVPLPTRIQALTVGTSSVTQAWSHVRVRSIDARTLEADLRILDEAGALIAEARGLRLELRDAGGQRPEAKLFANEWQATEALPAPTSPEPGTWLVVTHELARGRLLGQRLEAHGQKVLYAEPGALRVTDRARVLLSEALAGPCRGVLYLASSVPTPGAEDVAESCSALGRDSMDLLAIAQALQGSGVNPLPRLWLITQGAQSVAGEPVSLAQSGVWGLSRSLFKVKSARLDVGSEDTLESASRELLTGSAEDEIVLRPNARYVARLRQPGAGLAFQQVPAHEQPFRLEVEKPGELDSLSLRVSERRAPGRGEVEFRVHAAGLNFSDAMKALGMYPAEEGEKSVLGLECAGQVIAVGEGVEGLEVGQEVFGLAAGSLGAYVTVPAAQVVARPRGLTVEQAASSGMAFTAAWHALHEVARLQKGERILIHCAASGVGLAAVRIARQVGAEVFATTSSPEKRDFLREQGVARVMDSRSLRFAEEVLAATQGEGVDVVLNSLAGEAIEKGLSVLASDGRFVDLGKRDLNAAHRTLSLGLLRKRISYHVVDLLGLARERPGRIRSLLGQVSQALDQGTLAPLPVHVWPLAKANEAIRALAMAKHVGKLVVSIQQDEGALVSVPARPWAGLSKEAAYLLVTDAPTMGAWLLRWMVEEGARHVVLATPREGTFEALAAGAREAEVAGADVEWARVELTDASQLAHLLEEGERRGRRWKGFFHAPAAEPREALESALGPSVTPAMTLETLTRGRALDTFVLLSSGGASLGRSSPPTVSAMTAVLDALAQRRRLAGLPGLSLDLGPVATEEAQKGAAANLSARQARALLSEALGSGLTQVGALPASPPEAGWMSRVSPLPRFSEVVAALGSTGGASAGAGTLLSGVAPEERKARLLDFVHEQVSLVLRMDREKISVEAPLRGFGIDSLMGLELRNRLEKALGFRLPATVMWSSPTIAALVEKLLEVAESQLVQQTN</sequence>
<feature type="active site" description="Proton donor; for dehydratase activity" evidence="6">
    <location>
        <position position="1126"/>
    </location>
</feature>
<feature type="domain" description="Carrier" evidence="8">
    <location>
        <begin position="2028"/>
        <end position="2102"/>
    </location>
</feature>
<dbReference type="InterPro" id="IPR042104">
    <property type="entry name" value="PKS_dehydratase_sf"/>
</dbReference>
<dbReference type="Pfam" id="PF08659">
    <property type="entry name" value="KR"/>
    <property type="match status" value="1"/>
</dbReference>
<dbReference type="Gene3D" id="3.10.129.110">
    <property type="entry name" value="Polyketide synthase dehydratase"/>
    <property type="match status" value="1"/>
</dbReference>
<dbReference type="Pfam" id="PF21089">
    <property type="entry name" value="PKS_DH_N"/>
    <property type="match status" value="1"/>
</dbReference>
<dbReference type="InterPro" id="IPR009081">
    <property type="entry name" value="PP-bd_ACP"/>
</dbReference>
<dbReference type="PANTHER" id="PTHR43775:SF37">
    <property type="entry name" value="SI:DKEY-61P9.11"/>
    <property type="match status" value="1"/>
</dbReference>
<dbReference type="SUPFAM" id="SSF52151">
    <property type="entry name" value="FabD/lysophospholipase-like"/>
    <property type="match status" value="1"/>
</dbReference>
<dbReference type="CDD" id="cd00833">
    <property type="entry name" value="PKS"/>
    <property type="match status" value="1"/>
</dbReference>
<dbReference type="Gene3D" id="3.40.50.720">
    <property type="entry name" value="NAD(P)-binding Rossmann-like Domain"/>
    <property type="match status" value="3"/>
</dbReference>
<dbReference type="Pfam" id="PF00698">
    <property type="entry name" value="Acyl_transf_1"/>
    <property type="match status" value="1"/>
</dbReference>
<dbReference type="SMART" id="SM00822">
    <property type="entry name" value="PKS_KR"/>
    <property type="match status" value="1"/>
</dbReference>
<dbReference type="Pfam" id="PF00109">
    <property type="entry name" value="ketoacyl-synt"/>
    <property type="match status" value="1"/>
</dbReference>
<dbReference type="GO" id="GO:0016491">
    <property type="term" value="F:oxidoreductase activity"/>
    <property type="evidence" value="ECO:0007669"/>
    <property type="project" value="InterPro"/>
</dbReference>
<dbReference type="Gene3D" id="3.40.47.10">
    <property type="match status" value="1"/>
</dbReference>
<feature type="coiled-coil region" evidence="7">
    <location>
        <begin position="690"/>
        <end position="717"/>
    </location>
</feature>
<dbReference type="InterPro" id="IPR014030">
    <property type="entry name" value="Ketoacyl_synth_N"/>
</dbReference>
<dbReference type="PROSITE" id="PS00606">
    <property type="entry name" value="KS3_1"/>
    <property type="match status" value="1"/>
</dbReference>
<dbReference type="Proteomes" id="UP000028725">
    <property type="component" value="Unassembled WGS sequence"/>
</dbReference>
<dbReference type="GO" id="GO:0031177">
    <property type="term" value="F:phosphopantetheine binding"/>
    <property type="evidence" value="ECO:0007669"/>
    <property type="project" value="InterPro"/>
</dbReference>
<dbReference type="InterPro" id="IPR016035">
    <property type="entry name" value="Acyl_Trfase/lysoPLipase"/>
</dbReference>
<evidence type="ECO:0000256" key="3">
    <source>
        <dbReference type="ARBA" id="ARBA00022679"/>
    </source>
</evidence>
<dbReference type="InterPro" id="IPR036291">
    <property type="entry name" value="NAD(P)-bd_dom_sf"/>
</dbReference>
<keyword evidence="7" id="KW-0175">Coiled coil</keyword>
<dbReference type="InterPro" id="IPR006162">
    <property type="entry name" value="Ppantetheine_attach_site"/>
</dbReference>
<dbReference type="Gene3D" id="3.40.366.10">
    <property type="entry name" value="Malonyl-Coenzyme A Acyl Carrier Protein, domain 2"/>
    <property type="match status" value="1"/>
</dbReference>
<dbReference type="InterPro" id="IPR016039">
    <property type="entry name" value="Thiolase-like"/>
</dbReference>
<dbReference type="InterPro" id="IPR016036">
    <property type="entry name" value="Malonyl_transacylase_ACP-bd"/>
</dbReference>
<dbReference type="InterPro" id="IPR014031">
    <property type="entry name" value="Ketoacyl_synth_C"/>
</dbReference>
<dbReference type="Gene3D" id="3.30.70.3290">
    <property type="match status" value="1"/>
</dbReference>
<dbReference type="SUPFAM" id="SSF50129">
    <property type="entry name" value="GroES-like"/>
    <property type="match status" value="1"/>
</dbReference>
<dbReference type="InterPro" id="IPR014043">
    <property type="entry name" value="Acyl_transferase_dom"/>
</dbReference>
<evidence type="ECO:0000256" key="7">
    <source>
        <dbReference type="SAM" id="Coils"/>
    </source>
</evidence>
<dbReference type="Pfam" id="PF16197">
    <property type="entry name" value="KAsynt_C_assoc"/>
    <property type="match status" value="1"/>
</dbReference>
<evidence type="ECO:0000313" key="11">
    <source>
        <dbReference type="EMBL" id="KFE69303.1"/>
    </source>
</evidence>
<dbReference type="Pfam" id="PF13602">
    <property type="entry name" value="ADH_zinc_N_2"/>
    <property type="match status" value="1"/>
</dbReference>
<feature type="region of interest" description="C-terminal hotdog fold" evidence="6">
    <location>
        <begin position="1065"/>
        <end position="1210"/>
    </location>
</feature>
<dbReference type="GO" id="GO:0071770">
    <property type="term" value="P:DIM/DIP cell wall layer assembly"/>
    <property type="evidence" value="ECO:0007669"/>
    <property type="project" value="TreeGrafter"/>
</dbReference>
<evidence type="ECO:0000256" key="5">
    <source>
        <dbReference type="ARBA" id="ARBA00054155"/>
    </source>
</evidence>
<accession>A0A085WNP0</accession>
<dbReference type="GO" id="GO:0005886">
    <property type="term" value="C:plasma membrane"/>
    <property type="evidence" value="ECO:0007669"/>
    <property type="project" value="TreeGrafter"/>
</dbReference>
<dbReference type="InterPro" id="IPR036736">
    <property type="entry name" value="ACP-like_sf"/>
</dbReference>
<dbReference type="SMART" id="SM00825">
    <property type="entry name" value="PKS_KS"/>
    <property type="match status" value="1"/>
</dbReference>
<dbReference type="InterPro" id="IPR020843">
    <property type="entry name" value="ER"/>
</dbReference>
<feature type="active site" description="Proton acceptor; for dehydratase activity" evidence="6">
    <location>
        <position position="956"/>
    </location>
</feature>
<dbReference type="Pfam" id="PF00550">
    <property type="entry name" value="PP-binding"/>
    <property type="match status" value="1"/>
</dbReference>
<name>A0A085WNP0_9BACT</name>
<dbReference type="GO" id="GO:0005737">
    <property type="term" value="C:cytoplasm"/>
    <property type="evidence" value="ECO:0007669"/>
    <property type="project" value="TreeGrafter"/>
</dbReference>
<dbReference type="InterPro" id="IPR020807">
    <property type="entry name" value="PKS_DH"/>
</dbReference>
<dbReference type="SUPFAM" id="SSF47336">
    <property type="entry name" value="ACP-like"/>
    <property type="match status" value="1"/>
</dbReference>
<dbReference type="InterPro" id="IPR020806">
    <property type="entry name" value="PKS_PP-bd"/>
</dbReference>
<dbReference type="InterPro" id="IPR013968">
    <property type="entry name" value="PKS_KR"/>
</dbReference>
<proteinExistence type="predicted"/>
<evidence type="ECO:0000259" key="10">
    <source>
        <dbReference type="PROSITE" id="PS52019"/>
    </source>
</evidence>
<dbReference type="CDD" id="cd05195">
    <property type="entry name" value="enoyl_red"/>
    <property type="match status" value="1"/>
</dbReference>
<dbReference type="PROSITE" id="PS50075">
    <property type="entry name" value="CARRIER"/>
    <property type="match status" value="1"/>
</dbReference>
<evidence type="ECO:0000256" key="6">
    <source>
        <dbReference type="PROSITE-ProRule" id="PRU01363"/>
    </source>
</evidence>
<keyword evidence="4" id="KW-0511">Multifunctional enzyme</keyword>
<keyword evidence="3" id="KW-0808">Transferase</keyword>
<dbReference type="InterPro" id="IPR049900">
    <property type="entry name" value="PKS_mFAS_DH"/>
</dbReference>
<organism evidence="11 12">
    <name type="scientific">Hyalangium minutum</name>
    <dbReference type="NCBI Taxonomy" id="394096"/>
    <lineage>
        <taxon>Bacteria</taxon>
        <taxon>Pseudomonadati</taxon>
        <taxon>Myxococcota</taxon>
        <taxon>Myxococcia</taxon>
        <taxon>Myxococcales</taxon>
        <taxon>Cystobacterineae</taxon>
        <taxon>Archangiaceae</taxon>
        <taxon>Hyalangium</taxon>
    </lineage>
</organism>
<dbReference type="InterPro" id="IPR049551">
    <property type="entry name" value="PKS_DH_C"/>
</dbReference>
<dbReference type="InterPro" id="IPR018201">
    <property type="entry name" value="Ketoacyl_synth_AS"/>
</dbReference>
<comment type="function">
    <text evidence="5">Involved in production of the polyketide antibiotic thailandamide.</text>
</comment>
<evidence type="ECO:0000256" key="2">
    <source>
        <dbReference type="ARBA" id="ARBA00022553"/>
    </source>
</evidence>
<dbReference type="RefSeq" id="WP_044186419.1">
    <property type="nucleotide sequence ID" value="NZ_JMCB01000004.1"/>
</dbReference>
<keyword evidence="12" id="KW-1185">Reference proteome</keyword>
<dbReference type="Pfam" id="PF02801">
    <property type="entry name" value="Ketoacyl-synt_C"/>
    <property type="match status" value="1"/>
</dbReference>
<dbReference type="InterPro" id="IPR057326">
    <property type="entry name" value="KR_dom"/>
</dbReference>
<dbReference type="Gene3D" id="3.90.180.10">
    <property type="entry name" value="Medium-chain alcohol dehydrogenases, catalytic domain"/>
    <property type="match status" value="1"/>
</dbReference>
<dbReference type="EMBL" id="JMCB01000004">
    <property type="protein sequence ID" value="KFE69303.1"/>
    <property type="molecule type" value="Genomic_DNA"/>
</dbReference>
<feature type="coiled-coil region" evidence="7">
    <location>
        <begin position="7"/>
        <end position="34"/>
    </location>
</feature>
<dbReference type="PROSITE" id="PS52019">
    <property type="entry name" value="PKS_MFAS_DH"/>
    <property type="match status" value="1"/>
</dbReference>
<dbReference type="InterPro" id="IPR013154">
    <property type="entry name" value="ADH-like_N"/>
</dbReference>
<dbReference type="PANTHER" id="PTHR43775">
    <property type="entry name" value="FATTY ACID SYNTHASE"/>
    <property type="match status" value="1"/>
</dbReference>
<protein>
    <submittedName>
        <fullName evidence="11">Malonyl CoA-acyl carrier protein transacylase</fullName>
    </submittedName>
</protein>
<gene>
    <name evidence="11" type="ORF">DB31_6278</name>
</gene>
<dbReference type="FunFam" id="3.40.366.10:FF:000002">
    <property type="entry name" value="Probable polyketide synthase 2"/>
    <property type="match status" value="1"/>
</dbReference>
<dbReference type="Pfam" id="PF14765">
    <property type="entry name" value="PS-DH"/>
    <property type="match status" value="1"/>
</dbReference>
<dbReference type="InterPro" id="IPR011032">
    <property type="entry name" value="GroES-like_sf"/>
</dbReference>
<dbReference type="InterPro" id="IPR032821">
    <property type="entry name" value="PKS_assoc"/>
</dbReference>
<keyword evidence="2" id="KW-0597">Phosphoprotein</keyword>
<comment type="caution">
    <text evidence="11">The sequence shown here is derived from an EMBL/GenBank/DDBJ whole genome shotgun (WGS) entry which is preliminary data.</text>
</comment>
<dbReference type="GO" id="GO:0004312">
    <property type="term" value="F:fatty acid synthase activity"/>
    <property type="evidence" value="ECO:0007669"/>
    <property type="project" value="TreeGrafter"/>
</dbReference>
<dbReference type="STRING" id="394096.DB31_6278"/>
<feature type="domain" description="Ketosynthase family 3 (KS3)" evidence="9">
    <location>
        <begin position="36"/>
        <end position="460"/>
    </location>
</feature>
<dbReference type="PROSITE" id="PS52004">
    <property type="entry name" value="KS3_2"/>
    <property type="match status" value="1"/>
</dbReference>
<dbReference type="OrthoDB" id="5349841at2"/>
<evidence type="ECO:0000259" key="9">
    <source>
        <dbReference type="PROSITE" id="PS52004"/>
    </source>
</evidence>
<dbReference type="FunFam" id="3.40.50.720:FF:000209">
    <property type="entry name" value="Polyketide synthase Pks12"/>
    <property type="match status" value="1"/>
</dbReference>
<reference evidence="11 12" key="1">
    <citation type="submission" date="2014-04" db="EMBL/GenBank/DDBJ databases">
        <title>Genome assembly of Hyalangium minutum DSM 14724.</title>
        <authorList>
            <person name="Sharma G."/>
            <person name="Subramanian S."/>
        </authorList>
    </citation>
    <scope>NUCLEOTIDE SEQUENCE [LARGE SCALE GENOMIC DNA]</scope>
    <source>
        <strain evidence="11 12">DSM 14724</strain>
    </source>
</reference>
<dbReference type="SMART" id="SM00823">
    <property type="entry name" value="PKS_PP"/>
    <property type="match status" value="1"/>
</dbReference>
<dbReference type="SUPFAM" id="SSF55048">
    <property type="entry name" value="Probable ACP-binding domain of malonyl-CoA ACP transacylase"/>
    <property type="match status" value="1"/>
</dbReference>
<evidence type="ECO:0000313" key="12">
    <source>
        <dbReference type="Proteomes" id="UP000028725"/>
    </source>
</evidence>
<dbReference type="SUPFAM" id="SSF53901">
    <property type="entry name" value="Thiolase-like"/>
    <property type="match status" value="1"/>
</dbReference>
<dbReference type="InterPro" id="IPR049552">
    <property type="entry name" value="PKS_DH_N"/>
</dbReference>
<dbReference type="SUPFAM" id="SSF51735">
    <property type="entry name" value="NAD(P)-binding Rossmann-fold domains"/>
    <property type="match status" value="3"/>
</dbReference>
<dbReference type="SMART" id="SM00827">
    <property type="entry name" value="PKS_AT"/>
    <property type="match status" value="1"/>
</dbReference>
<dbReference type="InterPro" id="IPR050091">
    <property type="entry name" value="PKS_NRPS_Biosynth_Enz"/>
</dbReference>
<dbReference type="GO" id="GO:0006633">
    <property type="term" value="P:fatty acid biosynthetic process"/>
    <property type="evidence" value="ECO:0007669"/>
    <property type="project" value="InterPro"/>
</dbReference>
<evidence type="ECO:0000256" key="4">
    <source>
        <dbReference type="ARBA" id="ARBA00023268"/>
    </source>
</evidence>
<dbReference type="SMART" id="SM00829">
    <property type="entry name" value="PKS_ER"/>
    <property type="match status" value="1"/>
</dbReference>
<dbReference type="Gene3D" id="1.10.1200.10">
    <property type="entry name" value="ACP-like"/>
    <property type="match status" value="1"/>
</dbReference>
<feature type="domain" description="PKS/mFAS DH" evidence="10">
    <location>
        <begin position="923"/>
        <end position="1210"/>
    </location>
</feature>
<dbReference type="FunFam" id="3.40.47.10:FF:000019">
    <property type="entry name" value="Polyketide synthase type I"/>
    <property type="match status" value="1"/>
</dbReference>
<evidence type="ECO:0000256" key="1">
    <source>
        <dbReference type="ARBA" id="ARBA00022450"/>
    </source>
</evidence>
<evidence type="ECO:0000259" key="8">
    <source>
        <dbReference type="PROSITE" id="PS50075"/>
    </source>
</evidence>
<dbReference type="PROSITE" id="PS00012">
    <property type="entry name" value="PHOSPHOPANTETHEINE"/>
    <property type="match status" value="1"/>
</dbReference>
<feature type="region of interest" description="N-terminal hotdog fold" evidence="6">
    <location>
        <begin position="923"/>
        <end position="1049"/>
    </location>
</feature>
<dbReference type="InterPro" id="IPR020841">
    <property type="entry name" value="PKS_Beta-ketoAc_synthase_dom"/>
</dbReference>
<dbReference type="PATRIC" id="fig|394096.3.peg.2376"/>
<dbReference type="GO" id="GO:0004315">
    <property type="term" value="F:3-oxoacyl-[acyl-carrier-protein] synthase activity"/>
    <property type="evidence" value="ECO:0007669"/>
    <property type="project" value="InterPro"/>
</dbReference>
<dbReference type="InterPro" id="IPR001227">
    <property type="entry name" value="Ac_transferase_dom_sf"/>
</dbReference>
<keyword evidence="1" id="KW-0596">Phosphopantetheine</keyword>